<evidence type="ECO:0000313" key="1">
    <source>
        <dbReference type="EMBL" id="CEK89569.1"/>
    </source>
</evidence>
<feature type="non-terminal residue" evidence="1">
    <location>
        <position position="1"/>
    </location>
</feature>
<protein>
    <submittedName>
        <fullName evidence="1">Uncharacterized protein</fullName>
    </submittedName>
</protein>
<dbReference type="AlphaFoldDB" id="A0A0B7B8B9"/>
<reference evidence="1" key="1">
    <citation type="submission" date="2014-12" db="EMBL/GenBank/DDBJ databases">
        <title>Insight into the proteome of Arion vulgaris.</title>
        <authorList>
            <person name="Aradska J."/>
            <person name="Bulat T."/>
            <person name="Smidak R."/>
            <person name="Sarate P."/>
            <person name="Gangsoo J."/>
            <person name="Sialana F."/>
            <person name="Bilban M."/>
            <person name="Lubec G."/>
        </authorList>
    </citation>
    <scope>NUCLEOTIDE SEQUENCE</scope>
    <source>
        <tissue evidence="1">Skin</tissue>
    </source>
</reference>
<dbReference type="EMBL" id="HACG01042704">
    <property type="protein sequence ID" value="CEK89569.1"/>
    <property type="molecule type" value="Transcribed_RNA"/>
</dbReference>
<gene>
    <name evidence="1" type="primary">ORF171733</name>
</gene>
<organism evidence="1">
    <name type="scientific">Arion vulgaris</name>
    <dbReference type="NCBI Taxonomy" id="1028688"/>
    <lineage>
        <taxon>Eukaryota</taxon>
        <taxon>Metazoa</taxon>
        <taxon>Spiralia</taxon>
        <taxon>Lophotrochozoa</taxon>
        <taxon>Mollusca</taxon>
        <taxon>Gastropoda</taxon>
        <taxon>Heterobranchia</taxon>
        <taxon>Euthyneura</taxon>
        <taxon>Panpulmonata</taxon>
        <taxon>Eupulmonata</taxon>
        <taxon>Stylommatophora</taxon>
        <taxon>Helicina</taxon>
        <taxon>Arionoidea</taxon>
        <taxon>Arionidae</taxon>
        <taxon>Arion</taxon>
    </lineage>
</organism>
<proteinExistence type="predicted"/>
<name>A0A0B7B8B9_9EUPU</name>
<accession>A0A0B7B8B9</accession>
<sequence length="77" mass="8758">HSLQRTVTSSENSATWEIILPYNNTDLQPYFTVITTIPNVDKKGEETGPILRAKTLEHIDTSYPHPEWTHIYTDGSS</sequence>
<feature type="non-terminal residue" evidence="1">
    <location>
        <position position="77"/>
    </location>
</feature>